<evidence type="ECO:0000313" key="5">
    <source>
        <dbReference type="Proteomes" id="UP000268093"/>
    </source>
</evidence>
<dbReference type="Pfam" id="PF00651">
    <property type="entry name" value="BTB"/>
    <property type="match status" value="1"/>
</dbReference>
<dbReference type="SMART" id="SM01052">
    <property type="entry name" value="CAP_GLY"/>
    <property type="match status" value="1"/>
</dbReference>
<feature type="region of interest" description="Disordered" evidence="1">
    <location>
        <begin position="633"/>
        <end position="769"/>
    </location>
</feature>
<sequence length="873" mass="94459">MPAPRREDTMFPEPPRTLADVLQHALDNPDPTRADLRFTFNTDPPQHLMAHRALIHARTTSEFRARYMPALDNDSFEPDIVITVSLAQNDVHPEVFRNILRYWYTGALANAMDVLMTDFGAAALASSGSSATAEEGAETEGCDGIGVKIHEVVQTKNGLQYRSQHASTSTSSIEPSTPAESVRLAEDLLTLWKEGTYSDIELTIQPPSRPASPSSSLTKPSSKKTKTEDMQLAEQPPTYRAHKFLLAAHSPYFSAMFSSPFLESHAMTLPLPRETFTPQTLTSFLHFLYTGRLPQSSQSTLLKPRLAHLDRLHHAGDYFAMPTTLCAHTAHHLAVLCHGFTCYRYDRCDRCQQSVPAVLILADRHRHTGTLEDLRDACLRVLSDPARGPHSMWPNRAVAEFESGLRDEVLSRTVERVVPTNAVDALQSAHLLDRALETHAGTSWSRAIRTTMFEPLLDHAAMLVTTDFHKHVVESSTLRKCVDGVGFSFDFLEFLLARVVEKLVDANVGKVYQALVRDLMARKAVRENGTVGEVLERAREGCVAYVKRRWVGVKAAGGLEGVEDEVLWRLAEGWKDEQCSRRAGTILVIHHLNSLYPIPIYLLSPLRLPPPPTPNTETSVPLENLTNTTASSNVFHLNGFSPRSARSRDDQLLAGSGSGSAGSTSRPKGSGGPRAATRSAPRPGSSATASPLSAISTPPPPPSSSATRRQPRAVTTSAPSTASASVRATPPRPVNGNISTPARRGPASSATPVRSQQVHRTTSAGRAATSVGVAVGSSVGVAMRDRVRLPKRGDGGLATVRFVGTVQFAEGTWVGVEVDSGEGKNDGSVQGVRYFDVANRRGVFVKATDVVLVAEGGTSADTDASGARTDGDA</sequence>
<evidence type="ECO:0000259" key="2">
    <source>
        <dbReference type="PROSITE" id="PS50097"/>
    </source>
</evidence>
<dbReference type="PANTHER" id="PTHR22427">
    <property type="entry name" value="GH15728P"/>
    <property type="match status" value="1"/>
</dbReference>
<feature type="compositionally biased region" description="Low complexity" evidence="1">
    <location>
        <begin position="704"/>
        <end position="729"/>
    </location>
</feature>
<reference evidence="4 5" key="1">
    <citation type="journal article" date="2018" name="New Phytol.">
        <title>Phylogenomics of Endogonaceae and evolution of mycorrhizas within Mucoromycota.</title>
        <authorList>
            <person name="Chang Y."/>
            <person name="Desiro A."/>
            <person name="Na H."/>
            <person name="Sandor L."/>
            <person name="Lipzen A."/>
            <person name="Clum A."/>
            <person name="Barry K."/>
            <person name="Grigoriev I.V."/>
            <person name="Martin F.M."/>
            <person name="Stajich J.E."/>
            <person name="Smith M.E."/>
            <person name="Bonito G."/>
            <person name="Spatafora J.W."/>
        </authorList>
    </citation>
    <scope>NUCLEOTIDE SEQUENCE [LARGE SCALE GENOMIC DNA]</scope>
    <source>
        <strain evidence="4 5">GMNB39</strain>
    </source>
</reference>
<feature type="domain" description="BTB" evidence="2">
    <location>
        <begin position="228"/>
        <end position="297"/>
    </location>
</feature>
<dbReference type="SMART" id="SM00225">
    <property type="entry name" value="BTB"/>
    <property type="match status" value="1"/>
</dbReference>
<dbReference type="Proteomes" id="UP000268093">
    <property type="component" value="Unassembled WGS sequence"/>
</dbReference>
<dbReference type="PROSITE" id="PS00845">
    <property type="entry name" value="CAP_GLY_1"/>
    <property type="match status" value="1"/>
</dbReference>
<feature type="domain" description="BTB" evidence="2">
    <location>
        <begin position="34"/>
        <end position="112"/>
    </location>
</feature>
<dbReference type="Pfam" id="PF01302">
    <property type="entry name" value="CAP_GLY"/>
    <property type="match status" value="1"/>
</dbReference>
<dbReference type="Gene3D" id="2.30.30.190">
    <property type="entry name" value="CAP Gly-rich-like domain"/>
    <property type="match status" value="1"/>
</dbReference>
<keyword evidence="5" id="KW-1185">Reference proteome</keyword>
<organism evidence="4 5">
    <name type="scientific">Jimgerdemannia flammicorona</name>
    <dbReference type="NCBI Taxonomy" id="994334"/>
    <lineage>
        <taxon>Eukaryota</taxon>
        <taxon>Fungi</taxon>
        <taxon>Fungi incertae sedis</taxon>
        <taxon>Mucoromycota</taxon>
        <taxon>Mucoromycotina</taxon>
        <taxon>Endogonomycetes</taxon>
        <taxon>Endogonales</taxon>
        <taxon>Endogonaceae</taxon>
        <taxon>Jimgerdemannia</taxon>
    </lineage>
</organism>
<dbReference type="EMBL" id="RBNI01005611">
    <property type="protein sequence ID" value="RUP46577.1"/>
    <property type="molecule type" value="Genomic_DNA"/>
</dbReference>
<feature type="compositionally biased region" description="Low complexity" evidence="1">
    <location>
        <begin position="685"/>
        <end position="696"/>
    </location>
</feature>
<name>A0A433D6R6_9FUNG</name>
<gene>
    <name evidence="4" type="ORF">BC936DRAFT_146786</name>
</gene>
<feature type="compositionally biased region" description="Polar residues" evidence="1">
    <location>
        <begin position="748"/>
        <end position="762"/>
    </location>
</feature>
<feature type="region of interest" description="Disordered" evidence="1">
    <location>
        <begin position="203"/>
        <end position="233"/>
    </location>
</feature>
<evidence type="ECO:0000256" key="1">
    <source>
        <dbReference type="SAM" id="MobiDB-lite"/>
    </source>
</evidence>
<protein>
    <recommendedName>
        <fullName evidence="6">BTB domain-containing protein</fullName>
    </recommendedName>
</protein>
<dbReference type="InterPro" id="IPR036859">
    <property type="entry name" value="CAP-Gly_dom_sf"/>
</dbReference>
<proteinExistence type="predicted"/>
<feature type="compositionally biased region" description="Low complexity" evidence="1">
    <location>
        <begin position="211"/>
        <end position="220"/>
    </location>
</feature>
<feature type="region of interest" description="Disordered" evidence="1">
    <location>
        <begin position="160"/>
        <end position="179"/>
    </location>
</feature>
<feature type="domain" description="CAP-Gly" evidence="3">
    <location>
        <begin position="804"/>
        <end position="846"/>
    </location>
</feature>
<dbReference type="SUPFAM" id="SSF54695">
    <property type="entry name" value="POZ domain"/>
    <property type="match status" value="1"/>
</dbReference>
<evidence type="ECO:0008006" key="6">
    <source>
        <dbReference type="Google" id="ProtNLM"/>
    </source>
</evidence>
<dbReference type="SUPFAM" id="SSF74924">
    <property type="entry name" value="Cap-Gly domain"/>
    <property type="match status" value="1"/>
</dbReference>
<comment type="caution">
    <text evidence="4">The sequence shown here is derived from an EMBL/GenBank/DDBJ whole genome shotgun (WGS) entry which is preliminary data.</text>
</comment>
<dbReference type="OrthoDB" id="2130750at2759"/>
<evidence type="ECO:0000313" key="4">
    <source>
        <dbReference type="EMBL" id="RUP46577.1"/>
    </source>
</evidence>
<dbReference type="AlphaFoldDB" id="A0A433D6R6"/>
<dbReference type="InterPro" id="IPR011333">
    <property type="entry name" value="SKP1/BTB/POZ_sf"/>
</dbReference>
<dbReference type="Gene3D" id="3.30.710.10">
    <property type="entry name" value="Potassium Channel Kv1.1, Chain A"/>
    <property type="match status" value="2"/>
</dbReference>
<dbReference type="PANTHER" id="PTHR22427:SF7">
    <property type="entry name" value="GH15728P"/>
    <property type="match status" value="1"/>
</dbReference>
<dbReference type="PROSITE" id="PS50097">
    <property type="entry name" value="BTB"/>
    <property type="match status" value="2"/>
</dbReference>
<dbReference type="PROSITE" id="PS50245">
    <property type="entry name" value="CAP_GLY_2"/>
    <property type="match status" value="1"/>
</dbReference>
<feature type="compositionally biased region" description="Low complexity" evidence="1">
    <location>
        <begin position="166"/>
        <end position="179"/>
    </location>
</feature>
<accession>A0A433D6R6</accession>
<evidence type="ECO:0000259" key="3">
    <source>
        <dbReference type="PROSITE" id="PS50245"/>
    </source>
</evidence>
<dbReference type="CDD" id="cd18186">
    <property type="entry name" value="BTB_POZ_ZBTB_KLHL-like"/>
    <property type="match status" value="1"/>
</dbReference>
<dbReference type="InterPro" id="IPR000210">
    <property type="entry name" value="BTB/POZ_dom"/>
</dbReference>
<dbReference type="InterPro" id="IPR000938">
    <property type="entry name" value="CAP-Gly_domain"/>
</dbReference>